<keyword evidence="1" id="KW-0614">Plasmid</keyword>
<accession>W5SBK6</accession>
<protein>
    <submittedName>
        <fullName evidence="1">Uncharacterized protein</fullName>
    </submittedName>
</protein>
<dbReference type="HOGENOM" id="CLU_2970271_0_0_12"/>
<evidence type="ECO:0000313" key="1">
    <source>
        <dbReference type="EMBL" id="AHH04093.1"/>
    </source>
</evidence>
<organism evidence="1">
    <name type="scientific">Borrelia nietonii YOR</name>
    <dbReference type="NCBI Taxonomy" id="1293576"/>
    <lineage>
        <taxon>Bacteria</taxon>
        <taxon>Pseudomonadati</taxon>
        <taxon>Spirochaetota</taxon>
        <taxon>Spirochaetia</taxon>
        <taxon>Spirochaetales</taxon>
        <taxon>Borreliaceae</taxon>
        <taxon>Borrelia</taxon>
        <taxon>Borrelia nietonii</taxon>
    </lineage>
</organism>
<reference evidence="1" key="1">
    <citation type="submission" date="2013-02" db="EMBL/GenBank/DDBJ databases">
        <title>Comparative genomics of Borrelia species.</title>
        <authorList>
            <person name="Schwan T.G."/>
            <person name="Raffel S.J."/>
            <person name="Porcella S.F."/>
        </authorList>
    </citation>
    <scope>NUCLEOTIDE SEQUENCE</scope>
    <source>
        <strain evidence="1">YOR</strain>
        <plasmid evidence="1">unnamed</plasmid>
    </source>
</reference>
<dbReference type="EMBL" id="CP004154">
    <property type="protein sequence ID" value="AHH04093.1"/>
    <property type="molecule type" value="Genomic_DNA"/>
</dbReference>
<dbReference type="RefSeq" id="WP_155265604.1">
    <property type="nucleotide sequence ID" value="NZ_CP004154.1"/>
</dbReference>
<sequence length="58" mass="6912">MKRKFDDYNKIYLSDMKFLIINPDLDLMQLCEKIMDVDYKSRHVDAFNAIKNEAISLP</sequence>
<dbReference type="AlphaFoldDB" id="W5SBK6"/>
<gene>
    <name evidence="1" type="ORF">BHY_1142</name>
</gene>
<geneLocation type="plasmid" evidence="1">
    <name>unnamed</name>
</geneLocation>
<name>W5SBK6_9SPIR</name>
<proteinExistence type="predicted"/>